<reference evidence="2" key="1">
    <citation type="journal article" date="2002" name="Science">
        <title>The draft genome of Ciona intestinalis: insights into chordate and vertebrate origins.</title>
        <authorList>
            <person name="Dehal P."/>
            <person name="Satou Y."/>
            <person name="Campbell R.K."/>
            <person name="Chapman J."/>
            <person name="Degnan B."/>
            <person name="De Tomaso A."/>
            <person name="Davidson B."/>
            <person name="Di Gregorio A."/>
            <person name="Gelpke M."/>
            <person name="Goodstein D.M."/>
            <person name="Harafuji N."/>
            <person name="Hastings K.E."/>
            <person name="Ho I."/>
            <person name="Hotta K."/>
            <person name="Huang W."/>
            <person name="Kawashima T."/>
            <person name="Lemaire P."/>
            <person name="Martinez D."/>
            <person name="Meinertzhagen I.A."/>
            <person name="Necula S."/>
            <person name="Nonaka M."/>
            <person name="Putnam N."/>
            <person name="Rash S."/>
            <person name="Saiga H."/>
            <person name="Satake M."/>
            <person name="Terry A."/>
            <person name="Yamada L."/>
            <person name="Wang H.G."/>
            <person name="Awazu S."/>
            <person name="Azumi K."/>
            <person name="Boore J."/>
            <person name="Branno M."/>
            <person name="Chin-Bow S."/>
            <person name="DeSantis R."/>
            <person name="Doyle S."/>
            <person name="Francino P."/>
            <person name="Keys D.N."/>
            <person name="Haga S."/>
            <person name="Hayashi H."/>
            <person name="Hino K."/>
            <person name="Imai K.S."/>
            <person name="Inaba K."/>
            <person name="Kano S."/>
            <person name="Kobayashi K."/>
            <person name="Kobayashi M."/>
            <person name="Lee B.I."/>
            <person name="Makabe K.W."/>
            <person name="Manohar C."/>
            <person name="Matassi G."/>
            <person name="Medina M."/>
            <person name="Mochizuki Y."/>
            <person name="Mount S."/>
            <person name="Morishita T."/>
            <person name="Miura S."/>
            <person name="Nakayama A."/>
            <person name="Nishizaka S."/>
            <person name="Nomoto H."/>
            <person name="Ohta F."/>
            <person name="Oishi K."/>
            <person name="Rigoutsos I."/>
            <person name="Sano M."/>
            <person name="Sasaki A."/>
            <person name="Sasakura Y."/>
            <person name="Shoguchi E."/>
            <person name="Shin-i T."/>
            <person name="Spagnuolo A."/>
            <person name="Stainier D."/>
            <person name="Suzuki M.M."/>
            <person name="Tassy O."/>
            <person name="Takatori N."/>
            <person name="Tokuoka M."/>
            <person name="Yagi K."/>
            <person name="Yoshizaki F."/>
            <person name="Wada S."/>
            <person name="Zhang C."/>
            <person name="Hyatt P.D."/>
            <person name="Larimer F."/>
            <person name="Detter C."/>
            <person name="Doggett N."/>
            <person name="Glavina T."/>
            <person name="Hawkins T."/>
            <person name="Richardson P."/>
            <person name="Lucas S."/>
            <person name="Kohara Y."/>
            <person name="Levine M."/>
            <person name="Satoh N."/>
            <person name="Rokhsar D.S."/>
        </authorList>
    </citation>
    <scope>NUCLEOTIDE SEQUENCE [LARGE SCALE GENOMIC DNA]</scope>
</reference>
<evidence type="ECO:0000313" key="1">
    <source>
        <dbReference type="Ensembl" id="ENSCINP00000033835.1"/>
    </source>
</evidence>
<keyword evidence="2" id="KW-1185">Reference proteome</keyword>
<dbReference type="AlphaFoldDB" id="H2XW01"/>
<reference evidence="1" key="4">
    <citation type="submission" date="2025-09" db="UniProtKB">
        <authorList>
            <consortium name="Ensembl"/>
        </authorList>
    </citation>
    <scope>IDENTIFICATION</scope>
</reference>
<protein>
    <submittedName>
        <fullName evidence="1">Uncharacterized protein</fullName>
    </submittedName>
</protein>
<dbReference type="EMBL" id="EAAA01002970">
    <property type="status" value="NOT_ANNOTATED_CDS"/>
    <property type="molecule type" value="Genomic_DNA"/>
</dbReference>
<dbReference type="Proteomes" id="UP000008144">
    <property type="component" value="Chromosome 9"/>
</dbReference>
<proteinExistence type="predicted"/>
<organism evidence="1 2">
    <name type="scientific">Ciona intestinalis</name>
    <name type="common">Transparent sea squirt</name>
    <name type="synonym">Ascidia intestinalis</name>
    <dbReference type="NCBI Taxonomy" id="7719"/>
    <lineage>
        <taxon>Eukaryota</taxon>
        <taxon>Metazoa</taxon>
        <taxon>Chordata</taxon>
        <taxon>Tunicata</taxon>
        <taxon>Ascidiacea</taxon>
        <taxon>Phlebobranchia</taxon>
        <taxon>Cionidae</taxon>
        <taxon>Ciona</taxon>
    </lineage>
</organism>
<dbReference type="HOGENOM" id="CLU_3384599_0_0_1"/>
<dbReference type="InParanoid" id="H2XW01"/>
<accession>H2XW01</accession>
<reference evidence="1" key="2">
    <citation type="journal article" date="2008" name="Genome Biol.">
        <title>Improved genome assembly and evidence-based global gene model set for the chordate Ciona intestinalis: new insight into intron and operon populations.</title>
        <authorList>
            <person name="Satou Y."/>
            <person name="Mineta K."/>
            <person name="Ogasawara M."/>
            <person name="Sasakura Y."/>
            <person name="Shoguchi E."/>
            <person name="Ueno K."/>
            <person name="Yamada L."/>
            <person name="Matsumoto J."/>
            <person name="Wasserscheid J."/>
            <person name="Dewar K."/>
            <person name="Wiley G.B."/>
            <person name="Macmil S.L."/>
            <person name="Roe B.A."/>
            <person name="Zeller R.W."/>
            <person name="Hastings K.E."/>
            <person name="Lemaire P."/>
            <person name="Lindquist E."/>
            <person name="Endo T."/>
            <person name="Hotta K."/>
            <person name="Inaba K."/>
        </authorList>
    </citation>
    <scope>NUCLEOTIDE SEQUENCE [LARGE SCALE GENOMIC DNA]</scope>
    <source>
        <strain evidence="1">wild type</strain>
    </source>
</reference>
<sequence length="33" mass="3825">MYKFKNLGFTLSDDLLHILEKTGPRIKYLANLA</sequence>
<dbReference type="Ensembl" id="ENSCINT00000030319.1">
    <property type="protein sequence ID" value="ENSCINP00000033835.1"/>
    <property type="gene ID" value="ENSCING00000020944.1"/>
</dbReference>
<reference evidence="1" key="3">
    <citation type="submission" date="2025-08" db="UniProtKB">
        <authorList>
            <consortium name="Ensembl"/>
        </authorList>
    </citation>
    <scope>IDENTIFICATION</scope>
</reference>
<name>H2XW01_CIOIN</name>
<evidence type="ECO:0000313" key="2">
    <source>
        <dbReference type="Proteomes" id="UP000008144"/>
    </source>
</evidence>